<protein>
    <submittedName>
        <fullName evidence="3">Uncharacterized protein</fullName>
    </submittedName>
</protein>
<feature type="region of interest" description="Disordered" evidence="1">
    <location>
        <begin position="25"/>
        <end position="56"/>
    </location>
</feature>
<feature type="compositionally biased region" description="Basic and acidic residues" evidence="1">
    <location>
        <begin position="43"/>
        <end position="53"/>
    </location>
</feature>
<accession>A0A2Z4FKH9</accession>
<feature type="transmembrane region" description="Helical" evidence="2">
    <location>
        <begin position="295"/>
        <end position="312"/>
    </location>
</feature>
<keyword evidence="2" id="KW-0472">Membrane</keyword>
<feature type="transmembrane region" description="Helical" evidence="2">
    <location>
        <begin position="262"/>
        <end position="283"/>
    </location>
</feature>
<evidence type="ECO:0000313" key="3">
    <source>
        <dbReference type="EMBL" id="AWV89469.1"/>
    </source>
</evidence>
<keyword evidence="2" id="KW-0812">Transmembrane</keyword>
<dbReference type="AlphaFoldDB" id="A0A2Z4FKH9"/>
<evidence type="ECO:0000256" key="2">
    <source>
        <dbReference type="SAM" id="Phobius"/>
    </source>
</evidence>
<gene>
    <name evidence="3" type="ORF">DN745_09000</name>
</gene>
<sequence length="314" mass="33089">MIASTANADQTVEIPRAELAAIRQSASLPEITAASRPRLAPRRVAEKPRDRESTPQFVDIAQTLEASADNDPTLSFKRKSIEHMLKQDQPAMKIKKMAAKLRSAAQAKSAHALSTRPMPPVSAPSDQTETLEQAPPLDFNDESLAFLDDGMLHNIVFSGAPPHASNPGGATAARQVASQRAPEAFNAPEPPKTRMPGPARAKAPPPSLPTFEPTPVGKPAEISLAPPAQFVLQTNDALIATPPESQTSSDACSAPSKNAHPLVILCAVLGMLGIVGAVAGLVFPDARFALSPTRQALILAAGALLLYLSALLRR</sequence>
<dbReference type="KEGG" id="bsed:DN745_09000"/>
<dbReference type="EMBL" id="CP030032">
    <property type="protein sequence ID" value="AWV89469.1"/>
    <property type="molecule type" value="Genomic_DNA"/>
</dbReference>
<dbReference type="Proteomes" id="UP000249799">
    <property type="component" value="Chromosome"/>
</dbReference>
<reference evidence="3 4" key="1">
    <citation type="submission" date="2018-06" db="EMBL/GenBank/DDBJ databases">
        <title>Lujinxingia sediminis gen. nov. sp. nov., a new facultative anaerobic member of the class Deltaproteobacteria, and proposal of Lujinxingaceae fam. nov.</title>
        <authorList>
            <person name="Guo L.-Y."/>
            <person name="Li C.-M."/>
            <person name="Wang S."/>
            <person name="Du Z.-J."/>
        </authorList>
    </citation>
    <scope>NUCLEOTIDE SEQUENCE [LARGE SCALE GENOMIC DNA]</scope>
    <source>
        <strain evidence="3 4">FA350</strain>
    </source>
</reference>
<keyword evidence="2" id="KW-1133">Transmembrane helix</keyword>
<feature type="region of interest" description="Disordered" evidence="1">
    <location>
        <begin position="99"/>
        <end position="133"/>
    </location>
</feature>
<proteinExistence type="predicted"/>
<keyword evidence="4" id="KW-1185">Reference proteome</keyword>
<organism evidence="3 4">
    <name type="scientific">Bradymonas sediminis</name>
    <dbReference type="NCBI Taxonomy" id="1548548"/>
    <lineage>
        <taxon>Bacteria</taxon>
        <taxon>Deltaproteobacteria</taxon>
        <taxon>Bradymonadales</taxon>
        <taxon>Bradymonadaceae</taxon>
        <taxon>Bradymonas</taxon>
    </lineage>
</organism>
<feature type="region of interest" description="Disordered" evidence="1">
    <location>
        <begin position="158"/>
        <end position="207"/>
    </location>
</feature>
<evidence type="ECO:0000313" key="4">
    <source>
        <dbReference type="Proteomes" id="UP000249799"/>
    </source>
</evidence>
<name>A0A2Z4FKH9_9DELT</name>
<evidence type="ECO:0000256" key="1">
    <source>
        <dbReference type="SAM" id="MobiDB-lite"/>
    </source>
</evidence>